<protein>
    <submittedName>
        <fullName evidence="3">Small acid-soluble spore protein P</fullName>
    </submittedName>
</protein>
<evidence type="ECO:0000313" key="3">
    <source>
        <dbReference type="EMBL" id="MBD0384360.1"/>
    </source>
</evidence>
<name>A0A926KUN5_9BACL</name>
<dbReference type="AlphaFoldDB" id="A0A926KUN5"/>
<dbReference type="RefSeq" id="WP_188178132.1">
    <property type="nucleotide sequence ID" value="NZ_JACVVD010000018.1"/>
</dbReference>
<organism evidence="3 4">
    <name type="scientific">Paenibacillus sedimenti</name>
    <dbReference type="NCBI Taxonomy" id="2770274"/>
    <lineage>
        <taxon>Bacteria</taxon>
        <taxon>Bacillati</taxon>
        <taxon>Bacillota</taxon>
        <taxon>Bacilli</taxon>
        <taxon>Bacillales</taxon>
        <taxon>Paenibacillaceae</taxon>
        <taxon>Paenibacillus</taxon>
    </lineage>
</organism>
<dbReference type="Pfam" id="PF08179">
    <property type="entry name" value="SspP"/>
    <property type="match status" value="1"/>
</dbReference>
<dbReference type="Proteomes" id="UP000650466">
    <property type="component" value="Unassembled WGS sequence"/>
</dbReference>
<reference evidence="3" key="1">
    <citation type="submission" date="2020-09" db="EMBL/GenBank/DDBJ databases">
        <title>Draft Genome Sequence of Paenibacillus sp. WST5.</title>
        <authorList>
            <person name="Bao Z."/>
        </authorList>
    </citation>
    <scope>NUCLEOTIDE SEQUENCE</scope>
    <source>
        <strain evidence="3">WST5</strain>
    </source>
</reference>
<dbReference type="InterPro" id="IPR012614">
    <property type="entry name" value="SASP_SspP"/>
</dbReference>
<sequence>MSKPTAYSTGGGVQRNGQADTDNNDAPEALSGSKKVKNRNHSKQKQAKGS</sequence>
<accession>A0A926KUN5</accession>
<feature type="compositionally biased region" description="Basic residues" evidence="2">
    <location>
        <begin position="34"/>
        <end position="50"/>
    </location>
</feature>
<evidence type="ECO:0000256" key="2">
    <source>
        <dbReference type="SAM" id="MobiDB-lite"/>
    </source>
</evidence>
<keyword evidence="4" id="KW-1185">Reference proteome</keyword>
<evidence type="ECO:0000313" key="4">
    <source>
        <dbReference type="Proteomes" id="UP000650466"/>
    </source>
</evidence>
<evidence type="ECO:0000256" key="1">
    <source>
        <dbReference type="ARBA" id="ARBA00022969"/>
    </source>
</evidence>
<dbReference type="GO" id="GO:0030435">
    <property type="term" value="P:sporulation resulting in formation of a cellular spore"/>
    <property type="evidence" value="ECO:0007669"/>
    <property type="project" value="UniProtKB-KW"/>
</dbReference>
<gene>
    <name evidence="3" type="ORF">ICC18_30395</name>
</gene>
<feature type="region of interest" description="Disordered" evidence="2">
    <location>
        <begin position="1"/>
        <end position="50"/>
    </location>
</feature>
<dbReference type="EMBL" id="JACVVD010000018">
    <property type="protein sequence ID" value="MBD0384360.1"/>
    <property type="molecule type" value="Genomic_DNA"/>
</dbReference>
<keyword evidence="1" id="KW-0749">Sporulation</keyword>
<comment type="caution">
    <text evidence="3">The sequence shown here is derived from an EMBL/GenBank/DDBJ whole genome shotgun (WGS) entry which is preliminary data.</text>
</comment>
<proteinExistence type="predicted"/>